<feature type="compositionally biased region" description="Low complexity" evidence="1">
    <location>
        <begin position="586"/>
        <end position="603"/>
    </location>
</feature>
<dbReference type="InterPro" id="IPR037252">
    <property type="entry name" value="Mib_Herc2_sf"/>
</dbReference>
<proteinExistence type="predicted"/>
<feature type="region of interest" description="Disordered" evidence="1">
    <location>
        <begin position="1"/>
        <end position="20"/>
    </location>
</feature>
<organism evidence="2 3">
    <name type="scientific">Mya arenaria</name>
    <name type="common">Soft-shell clam</name>
    <dbReference type="NCBI Taxonomy" id="6604"/>
    <lineage>
        <taxon>Eukaryota</taxon>
        <taxon>Metazoa</taxon>
        <taxon>Spiralia</taxon>
        <taxon>Lophotrochozoa</taxon>
        <taxon>Mollusca</taxon>
        <taxon>Bivalvia</taxon>
        <taxon>Autobranchia</taxon>
        <taxon>Heteroconchia</taxon>
        <taxon>Euheterodonta</taxon>
        <taxon>Imparidentia</taxon>
        <taxon>Neoheterodontei</taxon>
        <taxon>Myida</taxon>
        <taxon>Myoidea</taxon>
        <taxon>Myidae</taxon>
        <taxon>Mya</taxon>
    </lineage>
</organism>
<name>A0ABY7DT66_MYAAR</name>
<sequence>MKGELAQTTEGRRKDPGPDVEETEVQDVCARCKETKGLCGCIIFEDDRVVLSVTKFEKPYIVPMRFQKFHGKELPWQIMKSKQALFASELKSCKTDFARDNRIAFEFTLPIYTGKDPHEIGDIDVNEFDIDDSCAFEGEFSLPLKLNYTNINDDISSFSASNFLNNNQFDSISTSSSDTPCKCADIEQEGLVEDCDRKVWLDGTLQCGKHASISFEWMKCEGDANIPSSVRLDSIVPCDSPDNCDFPSFDTSLCDAYIDGQPPNLKVEVNSNTNDVVVESKSLNVATDTNKIVSGSINNQKTSTSDENRLSAKCFANAQQLGQENSLSSFSNLSTDTVVRDTTDETLVSVINGDDGHDDNIPAKVRENTVLSNCKVAHLKGANLGHDEEADEIKDVDKPTEAEPEDSDYTSNSVDVLDEYLISICDTENELQTDVGLANILKRKVTRTEDDNRIIVLHELKENEGREPESEVISNIKENANCSGEEENAENENTTITGNSAIETHVSPAETWFDMFNVASESIDFSLPPSEFRRRLHERFEMFPFKRPDSSTSRILGRGEGEMSEFARSLYESVENGLEPEEDRSSTSSSPIPSIVSSGRSSPFGTETGVDVTFPSSHCETLEMEDLLGAVGGRAEKGKISDIENEQQSSEVNDLVPDLPDHWTGYMQEQLLKCKKVEGLPRSFRATVFCVDASRHVSSTEWSHVCRSLKTFLECNHIPILTHREVSRCSGRNSIVDVGWVRREFGIEEYVALVITGTETSVTVHLTTDLKRVEAALDTVKPGGECFMLPALALSMYCLAPFQGRSFPQVHDVIMENRIIVISAGHVSHWSHSMPVDGGTGQNVTDTASAIQEITDSIRKWPWKAIKVQLHLVPGVGQVFFEEIGSVPLPETKVVVHESHGGSLDMEQLARSTYNHYITGQITCQMFRASEAFQRDVFCNLVQTLFPDRTHRDLASMCEIAETAHAEYVAQKNEPESGDSWRLERKELPLLGSRVTVGPDMDESTKACVAGRGTVVGHLKSGGQVSVCWDNGYQNECCFNPKGKYEALPDDSPVNGRGHDVIRPGFTVRRG</sequence>
<dbReference type="EMBL" id="CP111014">
    <property type="protein sequence ID" value="WAR00905.1"/>
    <property type="molecule type" value="Genomic_DNA"/>
</dbReference>
<dbReference type="SUPFAM" id="SSF159034">
    <property type="entry name" value="Mib/herc2 domain-like"/>
    <property type="match status" value="1"/>
</dbReference>
<evidence type="ECO:0000313" key="2">
    <source>
        <dbReference type="EMBL" id="WAR00905.1"/>
    </source>
</evidence>
<dbReference type="Proteomes" id="UP001164746">
    <property type="component" value="Chromosome 3"/>
</dbReference>
<protein>
    <submittedName>
        <fullName evidence="2">Uncharacterized protein</fullName>
    </submittedName>
</protein>
<evidence type="ECO:0000313" key="3">
    <source>
        <dbReference type="Proteomes" id="UP001164746"/>
    </source>
</evidence>
<accession>A0ABY7DT66</accession>
<evidence type="ECO:0000256" key="1">
    <source>
        <dbReference type="SAM" id="MobiDB-lite"/>
    </source>
</evidence>
<keyword evidence="3" id="KW-1185">Reference proteome</keyword>
<feature type="region of interest" description="Disordered" evidence="1">
    <location>
        <begin position="574"/>
        <end position="610"/>
    </location>
</feature>
<dbReference type="Gene3D" id="2.30.30.40">
    <property type="entry name" value="SH3 Domains"/>
    <property type="match status" value="1"/>
</dbReference>
<feature type="region of interest" description="Disordered" evidence="1">
    <location>
        <begin position="385"/>
        <end position="411"/>
    </location>
</feature>
<gene>
    <name evidence="2" type="ORF">MAR_025277</name>
</gene>
<reference evidence="2" key="1">
    <citation type="submission" date="2022-11" db="EMBL/GenBank/DDBJ databases">
        <title>Centuries of genome instability and evolution in soft-shell clam transmissible cancer (bioRxiv).</title>
        <authorList>
            <person name="Hart S.F.M."/>
            <person name="Yonemitsu M.A."/>
            <person name="Giersch R.M."/>
            <person name="Beal B.F."/>
            <person name="Arriagada G."/>
            <person name="Davis B.W."/>
            <person name="Ostrander E.A."/>
            <person name="Goff S.P."/>
            <person name="Metzger M.J."/>
        </authorList>
    </citation>
    <scope>NUCLEOTIDE SEQUENCE</scope>
    <source>
        <strain evidence="2">MELC-2E11</strain>
        <tissue evidence="2">Siphon/mantle</tissue>
    </source>
</reference>